<feature type="region of interest" description="Disordered" evidence="2">
    <location>
        <begin position="960"/>
        <end position="1013"/>
    </location>
</feature>
<feature type="region of interest" description="Disordered" evidence="2">
    <location>
        <begin position="705"/>
        <end position="735"/>
    </location>
</feature>
<dbReference type="PROSITE" id="PS51319">
    <property type="entry name" value="TFIIS_N"/>
    <property type="match status" value="1"/>
</dbReference>
<feature type="compositionally biased region" description="Polar residues" evidence="2">
    <location>
        <begin position="169"/>
        <end position="197"/>
    </location>
</feature>
<dbReference type="PANTHER" id="PTHR47292:SF1">
    <property type="entry name" value="TRANSCRIPTION ELONGATION FACTOR (TFIIS) FAMILY PROTEIN"/>
    <property type="match status" value="1"/>
</dbReference>
<feature type="compositionally biased region" description="Low complexity" evidence="2">
    <location>
        <begin position="705"/>
        <end position="716"/>
    </location>
</feature>
<feature type="region of interest" description="Disordered" evidence="2">
    <location>
        <begin position="165"/>
        <end position="246"/>
    </location>
</feature>
<dbReference type="InterPro" id="IPR035441">
    <property type="entry name" value="TFIIS/LEDGF_dom_sf"/>
</dbReference>
<feature type="compositionally biased region" description="Basic and acidic residues" evidence="2">
    <location>
        <begin position="528"/>
        <end position="541"/>
    </location>
</feature>
<feature type="region of interest" description="Disordered" evidence="2">
    <location>
        <begin position="409"/>
        <end position="458"/>
    </location>
</feature>
<dbReference type="Proteomes" id="UP000238479">
    <property type="component" value="Chromosome 6"/>
</dbReference>
<gene>
    <name evidence="4" type="ORF">RchiOBHm_Chr6g0303121</name>
</gene>
<dbReference type="Gramene" id="PRQ27229">
    <property type="protein sequence ID" value="PRQ27229"/>
    <property type="gene ID" value="RchiOBHm_Chr6g0303121"/>
</dbReference>
<feature type="compositionally biased region" description="Polar residues" evidence="2">
    <location>
        <begin position="222"/>
        <end position="233"/>
    </location>
</feature>
<feature type="compositionally biased region" description="Basic and acidic residues" evidence="2">
    <location>
        <begin position="496"/>
        <end position="505"/>
    </location>
</feature>
<feature type="region of interest" description="Disordered" evidence="2">
    <location>
        <begin position="285"/>
        <end position="314"/>
    </location>
</feature>
<name>A0A2P6PZ97_ROSCH</name>
<dbReference type="EMBL" id="PDCK01000044">
    <property type="protein sequence ID" value="PRQ27229.1"/>
    <property type="molecule type" value="Genomic_DNA"/>
</dbReference>
<organism evidence="4 5">
    <name type="scientific">Rosa chinensis</name>
    <name type="common">China rose</name>
    <dbReference type="NCBI Taxonomy" id="74649"/>
    <lineage>
        <taxon>Eukaryota</taxon>
        <taxon>Viridiplantae</taxon>
        <taxon>Streptophyta</taxon>
        <taxon>Embryophyta</taxon>
        <taxon>Tracheophyta</taxon>
        <taxon>Spermatophyta</taxon>
        <taxon>Magnoliopsida</taxon>
        <taxon>eudicotyledons</taxon>
        <taxon>Gunneridae</taxon>
        <taxon>Pentapetalae</taxon>
        <taxon>rosids</taxon>
        <taxon>fabids</taxon>
        <taxon>Rosales</taxon>
        <taxon>Rosaceae</taxon>
        <taxon>Rosoideae</taxon>
        <taxon>Rosoideae incertae sedis</taxon>
        <taxon>Rosa</taxon>
    </lineage>
</organism>
<dbReference type="Gene3D" id="1.20.930.10">
    <property type="entry name" value="Conserved domain common to transcription factors TFIIS, elongin A, CRSP70"/>
    <property type="match status" value="1"/>
</dbReference>
<dbReference type="SUPFAM" id="SSF47676">
    <property type="entry name" value="Conserved domain common to transcription factors TFIIS, elongin A, CRSP70"/>
    <property type="match status" value="1"/>
</dbReference>
<dbReference type="OrthoDB" id="1595674at2759"/>
<feature type="compositionally biased region" description="Polar residues" evidence="2">
    <location>
        <begin position="409"/>
        <end position="424"/>
    </location>
</feature>
<reference evidence="4 5" key="1">
    <citation type="journal article" date="2018" name="Nat. Genet.">
        <title>The Rosa genome provides new insights in the design of modern roses.</title>
        <authorList>
            <person name="Bendahmane M."/>
        </authorList>
    </citation>
    <scope>NUCLEOTIDE SEQUENCE [LARGE SCALE GENOMIC DNA]</scope>
    <source>
        <strain evidence="5">cv. Old Blush</strain>
    </source>
</reference>
<evidence type="ECO:0000259" key="3">
    <source>
        <dbReference type="PROSITE" id="PS51319"/>
    </source>
</evidence>
<dbReference type="Pfam" id="PF08711">
    <property type="entry name" value="Med26"/>
    <property type="match status" value="1"/>
</dbReference>
<dbReference type="OMA" id="DRENYEM"/>
<accession>A0A2P6PZ97</accession>
<evidence type="ECO:0000313" key="5">
    <source>
        <dbReference type="Proteomes" id="UP000238479"/>
    </source>
</evidence>
<feature type="compositionally biased region" description="Polar residues" evidence="2">
    <location>
        <begin position="285"/>
        <end position="296"/>
    </location>
</feature>
<sequence>MTLEDFFTLTEMKDGLTAPSRVEELVTLMQSEKDSSVNNAGEATRHWVAVASTIAATENKDCLDLFIQLDGLWFVGKWLKDAQNLGNDTNESFVEESITALLLALEKLHIDNKRSISTGIWSTVEKLLGHKSLKVQDRARLLFDSWKQDSDAVDHDVENTGVLCGDGSSELSVQETKPSALNFTPSEVGSNSENRPSGTADETLPLSSSEGLQPESADVQIPTCNKQSPTNKLLENADKKDRSPDPLGSVILEAVQQSPIKNESSVCSVGANALIGTSNFPVAKTSNADVSDNSKLNEMPGNENQKHTVDGSPKQLGVTDISSVSAPLESGVVCSDADAATSQVFVNDSALQKNADANEDGFCQKFDALSGDGQYQSCKSDPQVVMDNTTAVMDDTRAVNHCNTTVQDSDCSNIPQESSGNGSMSEKVEDIETSSRMDDPGAVDEDEEQASDEGAELTTATVFPSNIFEKRRSDIDVEYGMVDALEVARQVAQEVEREVVDHREPYGSSSSGKISGGGLRQPGSPDSINEKQDPPTEVAPKDLPVEQFHSVEANPEKDVVDSEHQEMIPEHSIHDMESSQVTEMAQEPEVNPEKGLCGFDLNEEVSSDEMDRSVNPVSAPIPFSRPPPAADLPVAPLQFEGAIGLKGSLGNSAFRRASPRRLSDSEKNLSTGATTDSSKQRPDYLCLDLNVAFGGDDLEKQIPLLSSLPSGESSGEVSQSRLGRPNLDLNRIDDDGDALPLNLRVEGQFLYNRNGRRSPSPASSSSSMQPLMRNFDLNDRPFFHNDSIDQGHGKSSQSATAYRGQLDGSVISILGTRVEIKRNDVPQTLSLPNGKGIIETAGDPNLARAGSLLELGSRVSYTNSPVFGYNGLATGPAVSFSSTMYGHGGTIPYMVDSRGSPVVPQIMGSASAVPPPFSQSPFIMNMNGVQPGLNGAGPSRPSFDLNSGFMVEGGNRDSGLRHLFIHGQGGSMDEHLRNSSQPPSSSNVGGKRKEPEGGWEHPFSYRQQQPPWR</sequence>
<feature type="region of interest" description="Disordered" evidence="2">
    <location>
        <begin position="782"/>
        <end position="801"/>
    </location>
</feature>
<dbReference type="STRING" id="74649.A0A2P6PZ97"/>
<keyword evidence="1" id="KW-0539">Nucleus</keyword>
<dbReference type="AlphaFoldDB" id="A0A2P6PZ97"/>
<comment type="caution">
    <text evidence="4">The sequence shown here is derived from an EMBL/GenBank/DDBJ whole genome shotgun (WGS) entry which is preliminary data.</text>
</comment>
<feature type="region of interest" description="Disordered" evidence="2">
    <location>
        <begin position="496"/>
        <end position="541"/>
    </location>
</feature>
<feature type="compositionally biased region" description="Low complexity" evidence="2">
    <location>
        <begin position="758"/>
        <end position="767"/>
    </location>
</feature>
<feature type="region of interest" description="Disordered" evidence="2">
    <location>
        <begin position="752"/>
        <end position="771"/>
    </location>
</feature>
<comment type="subcellular location">
    <subcellularLocation>
        <location evidence="1">Nucleus</location>
    </subcellularLocation>
</comment>
<feature type="domain" description="TFIIS N-terminal" evidence="3">
    <location>
        <begin position="73"/>
        <end position="153"/>
    </location>
</feature>
<keyword evidence="5" id="KW-1185">Reference proteome</keyword>
<evidence type="ECO:0000256" key="1">
    <source>
        <dbReference type="PROSITE-ProRule" id="PRU00649"/>
    </source>
</evidence>
<dbReference type="GO" id="GO:0005634">
    <property type="term" value="C:nucleus"/>
    <property type="evidence" value="ECO:0007669"/>
    <property type="project" value="UniProtKB-SubCell"/>
</dbReference>
<feature type="compositionally biased region" description="Polar residues" evidence="2">
    <location>
        <begin position="978"/>
        <end position="988"/>
    </location>
</feature>
<feature type="compositionally biased region" description="Polar residues" evidence="2">
    <location>
        <begin position="668"/>
        <end position="677"/>
    </location>
</feature>
<feature type="region of interest" description="Disordered" evidence="2">
    <location>
        <begin position="656"/>
        <end position="680"/>
    </location>
</feature>
<feature type="compositionally biased region" description="Basic and acidic residues" evidence="2">
    <location>
        <begin position="235"/>
        <end position="244"/>
    </location>
</feature>
<evidence type="ECO:0000256" key="2">
    <source>
        <dbReference type="SAM" id="MobiDB-lite"/>
    </source>
</evidence>
<feature type="compositionally biased region" description="Acidic residues" evidence="2">
    <location>
        <begin position="441"/>
        <end position="455"/>
    </location>
</feature>
<evidence type="ECO:0000313" key="4">
    <source>
        <dbReference type="EMBL" id="PRQ27229.1"/>
    </source>
</evidence>
<dbReference type="PANTHER" id="PTHR47292">
    <property type="entry name" value="TRANSCRIPTION ELONGATION FACTOR (TFIIS) FAMILY PROTEIN-RELATED"/>
    <property type="match status" value="1"/>
</dbReference>
<feature type="compositionally biased region" description="Basic and acidic residues" evidence="2">
    <location>
        <begin position="782"/>
        <end position="792"/>
    </location>
</feature>
<proteinExistence type="predicted"/>
<feature type="compositionally biased region" description="Basic and acidic residues" evidence="2">
    <location>
        <begin position="426"/>
        <end position="439"/>
    </location>
</feature>
<dbReference type="InterPro" id="IPR017923">
    <property type="entry name" value="TFIIS_N"/>
</dbReference>
<protein>
    <submittedName>
        <fullName evidence="4">Putative transcription regulator IWS1 family</fullName>
    </submittedName>
</protein>